<organism evidence="5 6">
    <name type="scientific">Powellomyces hirtus</name>
    <dbReference type="NCBI Taxonomy" id="109895"/>
    <lineage>
        <taxon>Eukaryota</taxon>
        <taxon>Fungi</taxon>
        <taxon>Fungi incertae sedis</taxon>
        <taxon>Chytridiomycota</taxon>
        <taxon>Chytridiomycota incertae sedis</taxon>
        <taxon>Chytridiomycetes</taxon>
        <taxon>Spizellomycetales</taxon>
        <taxon>Powellomycetaceae</taxon>
        <taxon>Powellomyces</taxon>
    </lineage>
</organism>
<feature type="region of interest" description="Disordered" evidence="3">
    <location>
        <begin position="1"/>
        <end position="23"/>
    </location>
</feature>
<dbReference type="STRING" id="109895.A0A507E9S5"/>
<evidence type="ECO:0000256" key="1">
    <source>
        <dbReference type="ARBA" id="ARBA00023127"/>
    </source>
</evidence>
<feature type="domain" description="Cyclin-like" evidence="4">
    <location>
        <begin position="95"/>
        <end position="178"/>
    </location>
</feature>
<dbReference type="Pfam" id="PF00134">
    <property type="entry name" value="Cyclin_N"/>
    <property type="match status" value="1"/>
</dbReference>
<dbReference type="InterPro" id="IPR036915">
    <property type="entry name" value="Cyclin-like_sf"/>
</dbReference>
<dbReference type="Gene3D" id="1.10.472.10">
    <property type="entry name" value="Cyclin-like"/>
    <property type="match status" value="2"/>
</dbReference>
<dbReference type="CDD" id="cd20525">
    <property type="entry name" value="CYCLIN_CCNH_rpt2"/>
    <property type="match status" value="1"/>
</dbReference>
<keyword evidence="6" id="KW-1185">Reference proteome</keyword>
<gene>
    <name evidence="5" type="ORF">PhCBS80983_g02080</name>
</gene>
<name>A0A507E9S5_9FUNG</name>
<comment type="caution">
    <text evidence="5">The sequence shown here is derived from an EMBL/GenBank/DDBJ whole genome shotgun (WGS) entry which is preliminary data.</text>
</comment>
<dbReference type="InterPro" id="IPR013763">
    <property type="entry name" value="Cyclin-like_dom"/>
</dbReference>
<dbReference type="InterPro" id="IPR031658">
    <property type="entry name" value="Cyclin_C_2"/>
</dbReference>
<proteinExistence type="inferred from homology"/>
<dbReference type="Pfam" id="PF16899">
    <property type="entry name" value="Cyclin_C_2"/>
    <property type="match status" value="1"/>
</dbReference>
<reference evidence="5 6" key="1">
    <citation type="journal article" date="2019" name="Sci. Rep.">
        <title>Comparative genomics of chytrid fungi reveal insights into the obligate biotrophic and pathogenic lifestyle of Synchytrium endobioticum.</title>
        <authorList>
            <person name="van de Vossenberg B.T.L.H."/>
            <person name="Warris S."/>
            <person name="Nguyen H.D.T."/>
            <person name="van Gent-Pelzer M.P.E."/>
            <person name="Joly D.L."/>
            <person name="van de Geest H.C."/>
            <person name="Bonants P.J.M."/>
            <person name="Smith D.S."/>
            <person name="Levesque C.A."/>
            <person name="van der Lee T.A.J."/>
        </authorList>
    </citation>
    <scope>NUCLEOTIDE SEQUENCE [LARGE SCALE GENOMIC DNA]</scope>
    <source>
        <strain evidence="5 6">CBS 809.83</strain>
    </source>
</reference>
<evidence type="ECO:0000313" key="5">
    <source>
        <dbReference type="EMBL" id="TPX60055.1"/>
    </source>
</evidence>
<dbReference type="EMBL" id="QEAQ01000019">
    <property type="protein sequence ID" value="TPX60055.1"/>
    <property type="molecule type" value="Genomic_DNA"/>
</dbReference>
<accession>A0A507E9S5</accession>
<dbReference type="InterPro" id="IPR006671">
    <property type="entry name" value="Cyclin_N"/>
</dbReference>
<dbReference type="AlphaFoldDB" id="A0A507E9S5"/>
<dbReference type="CDD" id="cd20524">
    <property type="entry name" value="CYCLIN_CCNH_rpt1"/>
    <property type="match status" value="1"/>
</dbReference>
<evidence type="ECO:0000256" key="3">
    <source>
        <dbReference type="SAM" id="MobiDB-lite"/>
    </source>
</evidence>
<dbReference type="Proteomes" id="UP000318582">
    <property type="component" value="Unassembled WGS sequence"/>
</dbReference>
<sequence length="365" mass="42663">MALPEPPPEPETTRPPEPYEESSQFRHWKLTSEELQHLRQKVNEEGAERVRKAFEEQRKLILMVEFQKITGDTTQEPPECLTWEEQLTYCQFYEGRILDYCKALHFDRFVQATALAYFKRFYLRNTVMDYDPKFYLMTCVFLSTKVENAHISLSKFLESIPKSPSPDVMVELEFSLSKGIRFEYMVHHPFWPLHGFLLDVQDYIATSHPRPAHEHLYQKLQKCYSRAEQFASIATLTDLTFTHMPSQIGLGCLLAAARERDFEKELEQYLASRFHEKLDDLVKLRIALDGVAKAVTMQTEKNVDKATAAAIHKKLQKCQNPDFDPTSALCKHRRREEERERNERAAEKHEAGKAREAEQNATFIL</sequence>
<dbReference type="SUPFAM" id="SSF47954">
    <property type="entry name" value="Cyclin-like"/>
    <property type="match status" value="2"/>
</dbReference>
<evidence type="ECO:0000313" key="6">
    <source>
        <dbReference type="Proteomes" id="UP000318582"/>
    </source>
</evidence>
<dbReference type="GO" id="GO:0006357">
    <property type="term" value="P:regulation of transcription by RNA polymerase II"/>
    <property type="evidence" value="ECO:0007669"/>
    <property type="project" value="InterPro"/>
</dbReference>
<comment type="similarity">
    <text evidence="2">Belongs to the cyclin family.</text>
</comment>
<keyword evidence="1 2" id="KW-0195">Cyclin</keyword>
<protein>
    <recommendedName>
        <fullName evidence="4">Cyclin-like domain-containing protein</fullName>
    </recommendedName>
</protein>
<evidence type="ECO:0000259" key="4">
    <source>
        <dbReference type="SMART" id="SM00385"/>
    </source>
</evidence>
<feature type="region of interest" description="Disordered" evidence="3">
    <location>
        <begin position="326"/>
        <end position="365"/>
    </location>
</feature>
<dbReference type="PANTHER" id="PTHR10026">
    <property type="entry name" value="CYCLIN"/>
    <property type="match status" value="1"/>
</dbReference>
<feature type="compositionally biased region" description="Basic and acidic residues" evidence="3">
    <location>
        <begin position="335"/>
        <end position="358"/>
    </location>
</feature>
<feature type="compositionally biased region" description="Pro residues" evidence="3">
    <location>
        <begin position="1"/>
        <end position="16"/>
    </location>
</feature>
<dbReference type="InterPro" id="IPR043198">
    <property type="entry name" value="Cyclin/Ssn8"/>
</dbReference>
<evidence type="ECO:0000256" key="2">
    <source>
        <dbReference type="RuleBase" id="RU000383"/>
    </source>
</evidence>
<dbReference type="GO" id="GO:0016538">
    <property type="term" value="F:cyclin-dependent protein serine/threonine kinase regulator activity"/>
    <property type="evidence" value="ECO:0007669"/>
    <property type="project" value="InterPro"/>
</dbReference>
<dbReference type="SMART" id="SM00385">
    <property type="entry name" value="CYCLIN"/>
    <property type="match status" value="1"/>
</dbReference>